<sequence>MWETQVTSLWDLNGEPVMKSETFIRREKNASMMLRKPELRRLSTRVQKPNPHLEFVDVKVAEGKGVKCESWRLRLSGKTDPNQVMPEHRNAAWRWINKDMKS</sequence>
<dbReference type="Proteomes" id="UP001386955">
    <property type="component" value="Unassembled WGS sequence"/>
</dbReference>
<dbReference type="EMBL" id="JAYMYS010000005">
    <property type="protein sequence ID" value="KAK7391665.1"/>
    <property type="molecule type" value="Genomic_DNA"/>
</dbReference>
<proteinExistence type="predicted"/>
<reference evidence="1 2" key="1">
    <citation type="submission" date="2024-01" db="EMBL/GenBank/DDBJ databases">
        <title>The genomes of 5 underutilized Papilionoideae crops provide insights into root nodulation and disease resistanc.</title>
        <authorList>
            <person name="Jiang F."/>
        </authorList>
    </citation>
    <scope>NUCLEOTIDE SEQUENCE [LARGE SCALE GENOMIC DNA]</scope>
    <source>
        <strain evidence="1">DUOXIRENSHENG_FW03</strain>
        <tissue evidence="1">Leaves</tissue>
    </source>
</reference>
<dbReference type="AlphaFoldDB" id="A0AAN9S9P7"/>
<evidence type="ECO:0000313" key="2">
    <source>
        <dbReference type="Proteomes" id="UP001386955"/>
    </source>
</evidence>
<evidence type="ECO:0000313" key="1">
    <source>
        <dbReference type="EMBL" id="KAK7391665.1"/>
    </source>
</evidence>
<name>A0AAN9S9P7_PSOTE</name>
<gene>
    <name evidence="1" type="ORF">VNO78_20083</name>
</gene>
<accession>A0AAN9S9P7</accession>
<comment type="caution">
    <text evidence="1">The sequence shown here is derived from an EMBL/GenBank/DDBJ whole genome shotgun (WGS) entry which is preliminary data.</text>
</comment>
<organism evidence="1 2">
    <name type="scientific">Psophocarpus tetragonolobus</name>
    <name type="common">Winged bean</name>
    <name type="synonym">Dolichos tetragonolobus</name>
    <dbReference type="NCBI Taxonomy" id="3891"/>
    <lineage>
        <taxon>Eukaryota</taxon>
        <taxon>Viridiplantae</taxon>
        <taxon>Streptophyta</taxon>
        <taxon>Embryophyta</taxon>
        <taxon>Tracheophyta</taxon>
        <taxon>Spermatophyta</taxon>
        <taxon>Magnoliopsida</taxon>
        <taxon>eudicotyledons</taxon>
        <taxon>Gunneridae</taxon>
        <taxon>Pentapetalae</taxon>
        <taxon>rosids</taxon>
        <taxon>fabids</taxon>
        <taxon>Fabales</taxon>
        <taxon>Fabaceae</taxon>
        <taxon>Papilionoideae</taxon>
        <taxon>50 kb inversion clade</taxon>
        <taxon>NPAAA clade</taxon>
        <taxon>indigoferoid/millettioid clade</taxon>
        <taxon>Phaseoleae</taxon>
        <taxon>Psophocarpus</taxon>
    </lineage>
</organism>
<protein>
    <submittedName>
        <fullName evidence="1">Uncharacterized protein</fullName>
    </submittedName>
</protein>
<keyword evidence="2" id="KW-1185">Reference proteome</keyword>